<accession>A0A445FE44</accession>
<dbReference type="Proteomes" id="UP000289340">
    <property type="component" value="Chromosome 19"/>
</dbReference>
<proteinExistence type="predicted"/>
<comment type="caution">
    <text evidence="1">The sequence shown here is derived from an EMBL/GenBank/DDBJ whole genome shotgun (WGS) entry which is preliminary data.</text>
</comment>
<organism evidence="1 2">
    <name type="scientific">Glycine soja</name>
    <name type="common">Wild soybean</name>
    <dbReference type="NCBI Taxonomy" id="3848"/>
    <lineage>
        <taxon>Eukaryota</taxon>
        <taxon>Viridiplantae</taxon>
        <taxon>Streptophyta</taxon>
        <taxon>Embryophyta</taxon>
        <taxon>Tracheophyta</taxon>
        <taxon>Spermatophyta</taxon>
        <taxon>Magnoliopsida</taxon>
        <taxon>eudicotyledons</taxon>
        <taxon>Gunneridae</taxon>
        <taxon>Pentapetalae</taxon>
        <taxon>rosids</taxon>
        <taxon>fabids</taxon>
        <taxon>Fabales</taxon>
        <taxon>Fabaceae</taxon>
        <taxon>Papilionoideae</taxon>
        <taxon>50 kb inversion clade</taxon>
        <taxon>NPAAA clade</taxon>
        <taxon>indigoferoid/millettioid clade</taxon>
        <taxon>Phaseoleae</taxon>
        <taxon>Glycine</taxon>
        <taxon>Glycine subgen. Soja</taxon>
    </lineage>
</organism>
<keyword evidence="2" id="KW-1185">Reference proteome</keyword>
<protein>
    <submittedName>
        <fullName evidence="1">Triacylglycerol lipase 2</fullName>
    </submittedName>
</protein>
<dbReference type="PANTHER" id="PTHR11005">
    <property type="entry name" value="LYSOSOMAL ACID LIPASE-RELATED"/>
    <property type="match status" value="1"/>
</dbReference>
<dbReference type="InterPro" id="IPR029058">
    <property type="entry name" value="AB_hydrolase_fold"/>
</dbReference>
<feature type="non-terminal residue" evidence="1">
    <location>
        <position position="108"/>
    </location>
</feature>
<gene>
    <name evidence="1" type="ORF">D0Y65_050931</name>
</gene>
<dbReference type="AlphaFoldDB" id="A0A445FE44"/>
<dbReference type="Gene3D" id="3.40.50.1820">
    <property type="entry name" value="alpha/beta hydrolase"/>
    <property type="match status" value="1"/>
</dbReference>
<evidence type="ECO:0000313" key="1">
    <source>
        <dbReference type="EMBL" id="RZB47093.1"/>
    </source>
</evidence>
<sequence>GLQTPDRGTKYSCRHISLDPSSLAYWNWSWDEIVSYDLLVMFNYVFSQTEQKINYVGHSLGTLIALASFLEGKLVSQLKSAALLSPIAYLSHMNTKLGVVVAKSFVGE</sequence>
<evidence type="ECO:0000313" key="2">
    <source>
        <dbReference type="Proteomes" id="UP000289340"/>
    </source>
</evidence>
<dbReference type="SUPFAM" id="SSF53474">
    <property type="entry name" value="alpha/beta-Hydrolases"/>
    <property type="match status" value="1"/>
</dbReference>
<reference evidence="1 2" key="1">
    <citation type="submission" date="2018-09" db="EMBL/GenBank/DDBJ databases">
        <title>A high-quality reference genome of wild soybean provides a powerful tool to mine soybean genomes.</title>
        <authorList>
            <person name="Xie M."/>
            <person name="Chung C.Y.L."/>
            <person name="Li M.-W."/>
            <person name="Wong F.-L."/>
            <person name="Chan T.-F."/>
            <person name="Lam H.-M."/>
        </authorList>
    </citation>
    <scope>NUCLEOTIDE SEQUENCE [LARGE SCALE GENOMIC DNA]</scope>
    <source>
        <strain evidence="2">cv. W05</strain>
        <tissue evidence="1">Hypocotyl of etiolated seedlings</tissue>
    </source>
</reference>
<name>A0A445FE44_GLYSO</name>
<feature type="non-terminal residue" evidence="1">
    <location>
        <position position="1"/>
    </location>
</feature>
<dbReference type="EMBL" id="QZWG01000019">
    <property type="protein sequence ID" value="RZB47093.1"/>
    <property type="molecule type" value="Genomic_DNA"/>
</dbReference>